<evidence type="ECO:0000259" key="1">
    <source>
        <dbReference type="Pfam" id="PF13358"/>
    </source>
</evidence>
<dbReference type="AlphaFoldDB" id="Q8PV07"/>
<gene>
    <name evidence="2" type="ordered locus">MM_2168</name>
</gene>
<accession>Q8PV07</accession>
<protein>
    <submittedName>
        <fullName evidence="2">Transposase</fullName>
    </submittedName>
</protein>
<organism evidence="2 3">
    <name type="scientific">Methanosarcina mazei (strain ATCC BAA-159 / DSM 3647 / Goe1 / Go1 / JCM 11833 / OCM 88)</name>
    <name type="common">Methanosarcina frisia</name>
    <dbReference type="NCBI Taxonomy" id="192952"/>
    <lineage>
        <taxon>Archaea</taxon>
        <taxon>Methanobacteriati</taxon>
        <taxon>Methanobacteriota</taxon>
        <taxon>Stenosarchaea group</taxon>
        <taxon>Methanomicrobia</taxon>
        <taxon>Methanosarcinales</taxon>
        <taxon>Methanosarcinaceae</taxon>
        <taxon>Methanosarcina</taxon>
    </lineage>
</organism>
<evidence type="ECO:0000313" key="3">
    <source>
        <dbReference type="Proteomes" id="UP000000595"/>
    </source>
</evidence>
<dbReference type="HOGENOM" id="CLU_2504981_0_0_2"/>
<proteinExistence type="predicted"/>
<evidence type="ECO:0000313" key="2">
    <source>
        <dbReference type="EMBL" id="AAM31864.1"/>
    </source>
</evidence>
<dbReference type="KEGG" id="mma:MM_2168"/>
<dbReference type="eggNOG" id="arCOG02129">
    <property type="taxonomic scope" value="Archaea"/>
</dbReference>
<reference evidence="2 3" key="1">
    <citation type="journal article" date="2002" name="J. Mol. Microbiol. Biotechnol.">
        <title>The genome of Methanosarcina mazei: evidence for lateral gene transfer between Bacteria and Archaea.</title>
        <authorList>
            <person name="Deppenmeier U."/>
            <person name="Johann A."/>
            <person name="Hartsch T."/>
            <person name="Merkl R."/>
            <person name="Schmitz R.A."/>
            <person name="Martinez-Arias R."/>
            <person name="Henne A."/>
            <person name="Wiezer A."/>
            <person name="Baumer S."/>
            <person name="Jacobi C."/>
            <person name="Bruggemann H."/>
            <person name="Lienard T."/>
            <person name="Christmann A."/>
            <person name="Bomeke M."/>
            <person name="Steckel S."/>
            <person name="Bhattacharyya A."/>
            <person name="Lykidis A."/>
            <person name="Overbeek R."/>
            <person name="Klenk H.P."/>
            <person name="Gunsalus R.P."/>
            <person name="Fritz H.J."/>
            <person name="Gottschalk G."/>
        </authorList>
    </citation>
    <scope>NUCLEOTIDE SEQUENCE [LARGE SCALE GENOMIC DNA]</scope>
    <source>
        <strain evidence="3">ATCC BAA-159 / DSM 3647 / Goe1 / Go1 / JCM 11833 / OCM 88</strain>
    </source>
</reference>
<dbReference type="Pfam" id="PF13358">
    <property type="entry name" value="DDE_3"/>
    <property type="match status" value="1"/>
</dbReference>
<dbReference type="GO" id="GO:0003676">
    <property type="term" value="F:nucleic acid binding"/>
    <property type="evidence" value="ECO:0007669"/>
    <property type="project" value="InterPro"/>
</dbReference>
<dbReference type="Gene3D" id="3.30.420.10">
    <property type="entry name" value="Ribonuclease H-like superfamily/Ribonuclease H"/>
    <property type="match status" value="1"/>
</dbReference>
<dbReference type="EMBL" id="AE008384">
    <property type="protein sequence ID" value="AAM31864.1"/>
    <property type="molecule type" value="Genomic_DNA"/>
</dbReference>
<name>Q8PV07_METMA</name>
<dbReference type="InterPro" id="IPR036397">
    <property type="entry name" value="RNaseH_sf"/>
</dbReference>
<sequence length="85" mass="10564">MSDRATWHKSKKAREFFQNNKYWLQILLFPPATPDRNPTEYCWKTTREELTSIKSFKNIKVLKEELDEFWEKHVFTHKMSHYLKW</sequence>
<feature type="domain" description="Tc1-like transposase DDE" evidence="1">
    <location>
        <begin position="3"/>
        <end position="62"/>
    </location>
</feature>
<dbReference type="Proteomes" id="UP000000595">
    <property type="component" value="Chromosome"/>
</dbReference>
<dbReference type="InterPro" id="IPR038717">
    <property type="entry name" value="Tc1-like_DDE_dom"/>
</dbReference>